<accession>A0ABT8S4N2</accession>
<dbReference type="Proteomes" id="UP001169027">
    <property type="component" value="Unassembled WGS sequence"/>
</dbReference>
<dbReference type="PANTHER" id="PTHR35841">
    <property type="entry name" value="PHOSPHONATES-BINDING PERIPLASMIC PROTEIN"/>
    <property type="match status" value="1"/>
</dbReference>
<dbReference type="InterPro" id="IPR005770">
    <property type="entry name" value="PhnD"/>
</dbReference>
<sequence>MQASVLCASLVVAVSRPDRFRAGAARVAAWMLRAGLALALGWQLGAAAQAAGGAEAAAGTAVRFGILPLGGAFESRNDWEPLLADLQRAIGRPVTMLSVTSYEALEQAIQRDQVDMAFLSGKMALDAVTLRRMKVVAQVTRHDGLPGYRALLLTRKSGPRTTLKELLAEPEGWRLARGESRSVSGFIVPQLQLFLPNHIAMETRFRSEVVGTHQVTALAVANGEADVATNNTADFERFRLQFPAEADRLQVIWESELIPHAQIVIRRGYGPEFEKKVQLFLVEYARGKGPRGDSERAVLKSLHDLAGFVAADNSSLLPAAKLAYQLARQSTMTSQWVNEAARQARLQRIEATYAEQVAALRSGAP</sequence>
<comment type="similarity">
    <text evidence="1">Belongs to the phosphate/phosphite/phosphonate binding protein family.</text>
</comment>
<protein>
    <submittedName>
        <fullName evidence="3">Phosphate/phosphite/phosphonate ABC transporter substrate-binding protein</fullName>
    </submittedName>
</protein>
<keyword evidence="4" id="KW-1185">Reference proteome</keyword>
<evidence type="ECO:0000256" key="1">
    <source>
        <dbReference type="ARBA" id="ARBA00007162"/>
    </source>
</evidence>
<evidence type="ECO:0000256" key="2">
    <source>
        <dbReference type="ARBA" id="ARBA00022729"/>
    </source>
</evidence>
<proteinExistence type="inferred from homology"/>
<dbReference type="PANTHER" id="PTHR35841:SF1">
    <property type="entry name" value="PHOSPHONATES-BINDING PERIPLASMIC PROTEIN"/>
    <property type="match status" value="1"/>
</dbReference>
<keyword evidence="2" id="KW-0732">Signal</keyword>
<name>A0ABT8S4N2_9BURK</name>
<comment type="caution">
    <text evidence="3">The sequence shown here is derived from an EMBL/GenBank/DDBJ whole genome shotgun (WGS) entry which is preliminary data.</text>
</comment>
<dbReference type="SUPFAM" id="SSF53850">
    <property type="entry name" value="Periplasmic binding protein-like II"/>
    <property type="match status" value="1"/>
</dbReference>
<reference evidence="3" key="1">
    <citation type="submission" date="2023-06" db="EMBL/GenBank/DDBJ databases">
        <authorList>
            <person name="Jiang Y."/>
            <person name="Liu Q."/>
        </authorList>
    </citation>
    <scope>NUCLEOTIDE SEQUENCE</scope>
    <source>
        <strain evidence="3">CGMCC 1.12090</strain>
    </source>
</reference>
<dbReference type="Pfam" id="PF12974">
    <property type="entry name" value="Phosphonate-bd"/>
    <property type="match status" value="1"/>
</dbReference>
<organism evidence="3 4">
    <name type="scientific">Variovorax ginsengisoli</name>
    <dbReference type="NCBI Taxonomy" id="363844"/>
    <lineage>
        <taxon>Bacteria</taxon>
        <taxon>Pseudomonadati</taxon>
        <taxon>Pseudomonadota</taxon>
        <taxon>Betaproteobacteria</taxon>
        <taxon>Burkholderiales</taxon>
        <taxon>Comamonadaceae</taxon>
        <taxon>Variovorax</taxon>
    </lineage>
</organism>
<dbReference type="EMBL" id="JAUKVY010000011">
    <property type="protein sequence ID" value="MDO1533875.1"/>
    <property type="molecule type" value="Genomic_DNA"/>
</dbReference>
<gene>
    <name evidence="3" type="primary">phnD</name>
    <name evidence="3" type="ORF">Q2T77_16435</name>
</gene>
<evidence type="ECO:0000313" key="3">
    <source>
        <dbReference type="EMBL" id="MDO1533875.1"/>
    </source>
</evidence>
<dbReference type="NCBIfam" id="TIGR01098">
    <property type="entry name" value="3A0109s03R"/>
    <property type="match status" value="1"/>
</dbReference>
<evidence type="ECO:0000313" key="4">
    <source>
        <dbReference type="Proteomes" id="UP001169027"/>
    </source>
</evidence>
<dbReference type="Gene3D" id="3.40.190.10">
    <property type="entry name" value="Periplasmic binding protein-like II"/>
    <property type="match status" value="2"/>
</dbReference>